<reference evidence="3" key="1">
    <citation type="journal article" date="2010" name="Genome Biol.">
        <title>Genome sequence of the necrotrophic plant pathogen Pythium ultimum reveals original pathogenicity mechanisms and effector repertoire.</title>
        <authorList>
            <person name="Levesque C.A."/>
            <person name="Brouwer H."/>
            <person name="Cano L."/>
            <person name="Hamilton J.P."/>
            <person name="Holt C."/>
            <person name="Huitema E."/>
            <person name="Raffaele S."/>
            <person name="Robideau G.P."/>
            <person name="Thines M."/>
            <person name="Win J."/>
            <person name="Zerillo M.M."/>
            <person name="Beakes G.W."/>
            <person name="Boore J.L."/>
            <person name="Busam D."/>
            <person name="Dumas B."/>
            <person name="Ferriera S."/>
            <person name="Fuerstenberg S.I."/>
            <person name="Gachon C.M."/>
            <person name="Gaulin E."/>
            <person name="Govers F."/>
            <person name="Grenville-Briggs L."/>
            <person name="Horner N."/>
            <person name="Hostetler J."/>
            <person name="Jiang R.H."/>
            <person name="Johnson J."/>
            <person name="Krajaejun T."/>
            <person name="Lin H."/>
            <person name="Meijer H.J."/>
            <person name="Moore B."/>
            <person name="Morris P."/>
            <person name="Phuntmart V."/>
            <person name="Puiu D."/>
            <person name="Shetty J."/>
            <person name="Stajich J.E."/>
            <person name="Tripathy S."/>
            <person name="Wawra S."/>
            <person name="van West P."/>
            <person name="Whitty B.R."/>
            <person name="Coutinho P.M."/>
            <person name="Henrissat B."/>
            <person name="Martin F."/>
            <person name="Thomas P.D."/>
            <person name="Tyler B.M."/>
            <person name="De Vries R.P."/>
            <person name="Kamoun S."/>
            <person name="Yandell M."/>
            <person name="Tisserat N."/>
            <person name="Buell C.R."/>
        </authorList>
    </citation>
    <scope>NUCLEOTIDE SEQUENCE</scope>
    <source>
        <strain evidence="3">DAOM:BR144</strain>
    </source>
</reference>
<reference evidence="3" key="2">
    <citation type="submission" date="2010-04" db="EMBL/GenBank/DDBJ databases">
        <authorList>
            <person name="Buell R."/>
            <person name="Hamilton J."/>
            <person name="Hostetler J."/>
        </authorList>
    </citation>
    <scope>NUCLEOTIDE SEQUENCE [LARGE SCALE GENOMIC DNA]</scope>
    <source>
        <strain evidence="3">DAOM:BR144</strain>
    </source>
</reference>
<dbReference type="Gene3D" id="3.30.40.240">
    <property type="entry name" value="Transglutaminase elicitor, body domain"/>
    <property type="match status" value="1"/>
</dbReference>
<dbReference type="AlphaFoldDB" id="K3WTJ1"/>
<feature type="signal peptide" evidence="1">
    <location>
        <begin position="1"/>
        <end position="25"/>
    </location>
</feature>
<dbReference type="Proteomes" id="UP000019132">
    <property type="component" value="Unassembled WGS sequence"/>
</dbReference>
<dbReference type="InterPro" id="IPR032048">
    <property type="entry name" value="TGase_elicitor"/>
</dbReference>
<keyword evidence="3" id="KW-1185">Reference proteome</keyword>
<feature type="chain" id="PRO_5003872387" description="Elicitor-like transglutaminase" evidence="1">
    <location>
        <begin position="26"/>
        <end position="410"/>
    </location>
</feature>
<organism evidence="2 3">
    <name type="scientific">Globisporangium ultimum (strain ATCC 200006 / CBS 805.95 / DAOM BR144)</name>
    <name type="common">Pythium ultimum</name>
    <dbReference type="NCBI Taxonomy" id="431595"/>
    <lineage>
        <taxon>Eukaryota</taxon>
        <taxon>Sar</taxon>
        <taxon>Stramenopiles</taxon>
        <taxon>Oomycota</taxon>
        <taxon>Peronosporomycetes</taxon>
        <taxon>Pythiales</taxon>
        <taxon>Pythiaceae</taxon>
        <taxon>Globisporangium</taxon>
    </lineage>
</organism>
<dbReference type="GO" id="GO:0016755">
    <property type="term" value="F:aminoacyltransferase activity"/>
    <property type="evidence" value="ECO:0007669"/>
    <property type="project" value="InterPro"/>
</dbReference>
<reference evidence="2" key="3">
    <citation type="submission" date="2015-02" db="UniProtKB">
        <authorList>
            <consortium name="EnsemblProtists"/>
        </authorList>
    </citation>
    <scope>IDENTIFICATION</scope>
    <source>
        <strain evidence="2">DAOM BR144</strain>
    </source>
</reference>
<protein>
    <recommendedName>
        <fullName evidence="4">Elicitor-like transglutaminase</fullName>
    </recommendedName>
</protein>
<proteinExistence type="predicted"/>
<sequence>MVASPVTLIGYAALTASFLAGTASGASLKANPVTPLGVESVLVPERHPAVGTEIKGQALAEPIIKDDPSAAYAAALEIVDVSGSNGTAPARRLRHMEAATVGTDVETLEAHYKEAMERNFNSLLSKYGSGASTPTPWPGSYWPTYQDGINAIWKRDEPSASEKFATAFGKNVKQFQDAISARSGIQGQSGHRACQSDWNCQGLNDGSKCAIRAGQSSGFCIPTWYGICHAWAPAAQWEPEPKCAIKKNGVTFRPMDIKALLTQVYNDARVTVVFLGARFDGPDSPLNLDKYGRFNDAARRDLGAGLFHIALTNVMGKHGQSIVLDVTPGSEVWNQPVSSYKILESRLVDAKEASRRYYGTRTYPFNTDMKNLAYTRTRVSWIVESLEDGALVSTGRGVHNDCGVRILAGT</sequence>
<dbReference type="STRING" id="431595.K3WTJ1"/>
<evidence type="ECO:0008006" key="4">
    <source>
        <dbReference type="Google" id="ProtNLM"/>
    </source>
</evidence>
<dbReference type="eggNOG" id="ENOG502S2YG">
    <property type="taxonomic scope" value="Eukaryota"/>
</dbReference>
<dbReference type="Pfam" id="PF16683">
    <property type="entry name" value="TGase_elicitor"/>
    <property type="match status" value="1"/>
</dbReference>
<dbReference type="OMA" id="SKCAIRA"/>
<accession>K3WTJ1</accession>
<evidence type="ECO:0000256" key="1">
    <source>
        <dbReference type="SAM" id="SignalP"/>
    </source>
</evidence>
<dbReference type="InParanoid" id="K3WTJ1"/>
<name>K3WTJ1_GLOUD</name>
<dbReference type="VEuPathDB" id="FungiDB:PYU1_G008269"/>
<dbReference type="EMBL" id="GL376619">
    <property type="status" value="NOT_ANNOTATED_CDS"/>
    <property type="molecule type" value="Genomic_DNA"/>
</dbReference>
<evidence type="ECO:0000313" key="2">
    <source>
        <dbReference type="EnsemblProtists" id="PYU1_T008285"/>
    </source>
</evidence>
<dbReference type="EnsemblProtists" id="PYU1_T008285">
    <property type="protein sequence ID" value="PYU1_T008285"/>
    <property type="gene ID" value="PYU1_G008269"/>
</dbReference>
<dbReference type="HOGENOM" id="CLU_013767_2_0_1"/>
<evidence type="ECO:0000313" key="3">
    <source>
        <dbReference type="Proteomes" id="UP000019132"/>
    </source>
</evidence>
<keyword evidence="1" id="KW-0732">Signal</keyword>